<proteinExistence type="predicted"/>
<protein>
    <recommendedName>
        <fullName evidence="5">Peptide zinc metalloprotease protein</fullName>
    </recommendedName>
</protein>
<evidence type="ECO:0000256" key="2">
    <source>
        <dbReference type="SAM" id="Phobius"/>
    </source>
</evidence>
<evidence type="ECO:0000313" key="3">
    <source>
        <dbReference type="EMBL" id="EDY61728.2"/>
    </source>
</evidence>
<feature type="transmembrane region" description="Helical" evidence="2">
    <location>
        <begin position="336"/>
        <end position="353"/>
    </location>
</feature>
<reference evidence="4" key="1">
    <citation type="submission" date="2008-02" db="EMBL/GenBank/DDBJ databases">
        <authorList>
            <consortium name="The Broad Institute Genome Sequencing Platform"/>
            <person name="Fischbach M."/>
            <person name="Ward D."/>
            <person name="Young S."/>
            <person name="Jaffe D."/>
            <person name="Gnerre S."/>
            <person name="Berlin A."/>
            <person name="Heiman D."/>
            <person name="Hepburn T."/>
            <person name="Sykes S."/>
            <person name="Alvarado L."/>
            <person name="Kodira C.D."/>
            <person name="Straight P."/>
            <person name="Clardy J."/>
            <person name="Hung D."/>
            <person name="Kolter R."/>
            <person name="Mekalanos J."/>
            <person name="Walker S."/>
            <person name="Walsh C.T."/>
            <person name="Lander E."/>
            <person name="Galagan J."/>
            <person name="Nusbaum C."/>
            <person name="Birren B."/>
        </authorList>
    </citation>
    <scope>NUCLEOTIDE SEQUENCE [LARGE SCALE GENOMIC DNA]</scope>
    <source>
        <strain evidence="4">ATCC 25486 / DSM 40338 / CBS 914.69 / JCM 4507 / NBRC 13074 / NRRL 2958 / 5647</strain>
    </source>
</reference>
<feature type="transmembrane region" description="Helical" evidence="2">
    <location>
        <begin position="243"/>
        <end position="262"/>
    </location>
</feature>
<feature type="transmembrane region" description="Helical" evidence="2">
    <location>
        <begin position="403"/>
        <end position="425"/>
    </location>
</feature>
<dbReference type="eggNOG" id="COG1994">
    <property type="taxonomic scope" value="Bacteria"/>
</dbReference>
<gene>
    <name evidence="3" type="ORF">SSDG_00043</name>
</gene>
<keyword evidence="2" id="KW-0812">Transmembrane</keyword>
<dbReference type="Proteomes" id="UP000002805">
    <property type="component" value="Chromosome"/>
</dbReference>
<keyword evidence="2" id="KW-0472">Membrane</keyword>
<evidence type="ECO:0000313" key="4">
    <source>
        <dbReference type="Proteomes" id="UP000002805"/>
    </source>
</evidence>
<feature type="transmembrane region" description="Helical" evidence="2">
    <location>
        <begin position="312"/>
        <end position="330"/>
    </location>
</feature>
<evidence type="ECO:0008006" key="5">
    <source>
        <dbReference type="Google" id="ProtNLM"/>
    </source>
</evidence>
<sequence>MPGAAERPSGARCCKQESELAPLRAPAPSTRRRRRARRTVPRSVPARRSANGGVVMSTRVSAPDRENHSGAAEAALTEGTELVGEFGGSGYRVPPQLVYRFDGQVIQLPPILYQAVKALKECGADDDPRGGELMSRTAERLSEWTGREFTADHVTFLIDQKLAPLGVTTYSDGSPPAVPKANPFLALRFRTVLLSERATWAVSGAFAWLFRPLVLVLCLTAVVLAEVWVFTTRSVGAAMADVLTVPTSGLLLILLILASAAFHEIGHASACRYGKAVPGRMGCGIYLVWPAFYTDVTDSYRLGRAGRIRTDLGGVYFNGLFLIALVALHMYTGHPVLLAAVVITNLEIVYQLLPTLRFDGYYIVADLVGIPDLFKYIGPILKRAVLRRPPDERLEALKRWPQLLVTVWVLTVIPVLAVQLGIIVARLPELAGSIWRTSGAMVERAATSDSPVPDVALAGVQTLFLLLPLAGVLLILWQLLSALVRLLRKRRAAKSDRDALFAGGGAARPAVRDGS</sequence>
<name>B5H4G7_STRE2</name>
<evidence type="ECO:0000256" key="1">
    <source>
        <dbReference type="SAM" id="MobiDB-lite"/>
    </source>
</evidence>
<dbReference type="HOGENOM" id="CLU_524541_0_0_11"/>
<keyword evidence="4" id="KW-1185">Reference proteome</keyword>
<organism evidence="3 4">
    <name type="scientific">Streptomyces pristinaespiralis (strain ATCC 25486 / DSM 40338 / CBS 914.69 / JCM 4507 / KCC S-0507 / NBRC 13074 / NRRL 2958 / 5647)</name>
    <dbReference type="NCBI Taxonomy" id="457429"/>
    <lineage>
        <taxon>Bacteria</taxon>
        <taxon>Bacillati</taxon>
        <taxon>Actinomycetota</taxon>
        <taxon>Actinomycetes</taxon>
        <taxon>Kitasatosporales</taxon>
        <taxon>Streptomycetaceae</taxon>
        <taxon>Streptomyces</taxon>
    </lineage>
</organism>
<feature type="transmembrane region" description="Helical" evidence="2">
    <location>
        <begin position="463"/>
        <end position="487"/>
    </location>
</feature>
<feature type="region of interest" description="Disordered" evidence="1">
    <location>
        <begin position="1"/>
        <end position="54"/>
    </location>
</feature>
<accession>B5H4G7</accession>
<feature type="transmembrane region" description="Helical" evidence="2">
    <location>
        <begin position="213"/>
        <end position="231"/>
    </location>
</feature>
<feature type="compositionally biased region" description="Basic residues" evidence="1">
    <location>
        <begin position="30"/>
        <end position="40"/>
    </location>
</feature>
<keyword evidence="2" id="KW-1133">Transmembrane helix</keyword>
<dbReference type="EMBL" id="CM000950">
    <property type="protein sequence ID" value="EDY61728.2"/>
    <property type="molecule type" value="Genomic_DNA"/>
</dbReference>
<dbReference type="AlphaFoldDB" id="B5H4G7"/>
<reference evidence="4" key="2">
    <citation type="submission" date="2009-10" db="EMBL/GenBank/DDBJ databases">
        <title>The genome sequence of Streptomyces pristinaespiralis strain ATCC 25486.</title>
        <authorList>
            <consortium name="The Broad Institute Genome Sequencing Platform"/>
            <consortium name="Broad Institute Microbial Sequencing Center"/>
            <person name="Fischbach M."/>
            <person name="Godfrey P."/>
            <person name="Ward D."/>
            <person name="Young S."/>
            <person name="Zeng Q."/>
            <person name="Koehrsen M."/>
            <person name="Alvarado L."/>
            <person name="Berlin A.M."/>
            <person name="Bochicchio J."/>
            <person name="Borenstein D."/>
            <person name="Chapman S.B."/>
            <person name="Chen Z."/>
            <person name="Engels R."/>
            <person name="Freedman E."/>
            <person name="Gellesch M."/>
            <person name="Goldberg J."/>
            <person name="Griggs A."/>
            <person name="Gujja S."/>
            <person name="Heilman E.R."/>
            <person name="Heiman D.I."/>
            <person name="Hepburn T.A."/>
            <person name="Howarth C."/>
            <person name="Jen D."/>
            <person name="Larson L."/>
            <person name="Lewis B."/>
            <person name="Mehta T."/>
            <person name="Park D."/>
            <person name="Pearson M."/>
            <person name="Richards J."/>
            <person name="Roberts A."/>
            <person name="Saif S."/>
            <person name="Shea T.D."/>
            <person name="Shenoy N."/>
            <person name="Sisk P."/>
            <person name="Stolte C."/>
            <person name="Sykes S.N."/>
            <person name="Thomson T."/>
            <person name="Walk T."/>
            <person name="White J."/>
            <person name="Yandava C."/>
            <person name="Straight P."/>
            <person name="Clardy J."/>
            <person name="Hung D."/>
            <person name="Kolter R."/>
            <person name="Mekalanos J."/>
            <person name="Walker S."/>
            <person name="Walsh C.T."/>
            <person name="Wieland-Brown L.C."/>
            <person name="Haas B."/>
            <person name="Nusbaum C."/>
            <person name="Birren B."/>
        </authorList>
    </citation>
    <scope>NUCLEOTIDE SEQUENCE [LARGE SCALE GENOMIC DNA]</scope>
    <source>
        <strain evidence="4">ATCC 25486 / DSM 40338 / CBS 914.69 / JCM 4507 / NBRC 13074 / NRRL 2958 / 5647</strain>
    </source>
</reference>
<feature type="compositionally biased region" description="Low complexity" evidence="1">
    <location>
        <begin position="20"/>
        <end position="29"/>
    </location>
</feature>